<dbReference type="PANTHER" id="PTHR39555">
    <property type="entry name" value="FIMBRIAL ASSEMBLY PROTEIN PILO-LIKE PROTEIN-RELATED"/>
    <property type="match status" value="1"/>
</dbReference>
<dbReference type="Gene3D" id="1.10.287.540">
    <property type="entry name" value="Helix hairpin bin"/>
    <property type="match status" value="1"/>
</dbReference>
<dbReference type="RefSeq" id="WP_322521850.1">
    <property type="nucleotide sequence ID" value="NZ_CP140153.1"/>
</dbReference>
<protein>
    <submittedName>
        <fullName evidence="4">Type 4a pilus biogenesis protein PilO</fullName>
    </submittedName>
</protein>
<keyword evidence="3" id="KW-1133">Transmembrane helix</keyword>
<reference evidence="4 5" key="1">
    <citation type="submission" date="2023-11" db="EMBL/GenBank/DDBJ databases">
        <title>MicrobeMod: A computational toolkit for identifying prokaryotic methylation and restriction-modification with nanopore sequencing.</title>
        <authorList>
            <person name="Crits-Christoph A."/>
            <person name="Kang S.C."/>
            <person name="Lee H."/>
            <person name="Ostrov N."/>
        </authorList>
    </citation>
    <scope>NUCLEOTIDE SEQUENCE [LARGE SCALE GENOMIC DNA]</scope>
    <source>
        <strain evidence="4 5">ATCC 49870</strain>
    </source>
</reference>
<feature type="region of interest" description="Disordered" evidence="2">
    <location>
        <begin position="169"/>
        <end position="207"/>
    </location>
</feature>
<evidence type="ECO:0000256" key="2">
    <source>
        <dbReference type="SAM" id="MobiDB-lite"/>
    </source>
</evidence>
<name>A0ABZ0Z023_9GAMM</name>
<dbReference type="PANTHER" id="PTHR39555:SF1">
    <property type="entry name" value="TYPE IV PILUS INNER MEMBRANE COMPONENT PILO"/>
    <property type="match status" value="1"/>
</dbReference>
<proteinExistence type="predicted"/>
<accession>A0ABZ0Z023</accession>
<keyword evidence="5" id="KW-1185">Reference proteome</keyword>
<dbReference type="Proteomes" id="UP001327459">
    <property type="component" value="Chromosome"/>
</dbReference>
<evidence type="ECO:0000256" key="1">
    <source>
        <dbReference type="SAM" id="Coils"/>
    </source>
</evidence>
<dbReference type="InterPro" id="IPR014717">
    <property type="entry name" value="Transl_elong_EF1B/ribsomal_bS6"/>
</dbReference>
<dbReference type="EMBL" id="CP140153">
    <property type="protein sequence ID" value="WQH16862.1"/>
    <property type="molecule type" value="Genomic_DNA"/>
</dbReference>
<evidence type="ECO:0000313" key="4">
    <source>
        <dbReference type="EMBL" id="WQH16862.1"/>
    </source>
</evidence>
<dbReference type="PIRSF" id="PIRSF016482">
    <property type="entry name" value="PilO"/>
    <property type="match status" value="1"/>
</dbReference>
<organism evidence="4 5">
    <name type="scientific">Guyparkeria halophila</name>
    <dbReference type="NCBI Taxonomy" id="47960"/>
    <lineage>
        <taxon>Bacteria</taxon>
        <taxon>Pseudomonadati</taxon>
        <taxon>Pseudomonadota</taxon>
        <taxon>Gammaproteobacteria</taxon>
        <taxon>Chromatiales</taxon>
        <taxon>Thioalkalibacteraceae</taxon>
        <taxon>Guyparkeria</taxon>
    </lineage>
</organism>
<evidence type="ECO:0000256" key="3">
    <source>
        <dbReference type="SAM" id="Phobius"/>
    </source>
</evidence>
<dbReference type="Pfam" id="PF04350">
    <property type="entry name" value="PilO"/>
    <property type="match status" value="1"/>
</dbReference>
<sequence length="207" mass="23569">MDLNELRNLDFQTIGLTSLGTRLVIFAFVFVLIVGGVVYFDTMPQKELLEREQREERSLLQTVDQKQRLAANLEAYQAQIKEMETRFGELLRQLPNKREAENLIDNVAQTSLSNGLKNEQIRPGGEVKHDFYAEMTYHLSLRGTYRELTQFISDTANLPRIVTLHNPAMKPRDASTADDADSPRELTMGIQAKTYRYLESGEQGGGQ</sequence>
<keyword evidence="1" id="KW-0175">Coiled coil</keyword>
<keyword evidence="3" id="KW-0812">Transmembrane</keyword>
<gene>
    <name evidence="4" type="ORF">SR882_02885</name>
</gene>
<feature type="transmembrane region" description="Helical" evidence="3">
    <location>
        <begin position="20"/>
        <end position="40"/>
    </location>
</feature>
<feature type="coiled-coil region" evidence="1">
    <location>
        <begin position="49"/>
        <end position="93"/>
    </location>
</feature>
<dbReference type="InterPro" id="IPR007445">
    <property type="entry name" value="PilO"/>
</dbReference>
<keyword evidence="3" id="KW-0472">Membrane</keyword>
<evidence type="ECO:0000313" key="5">
    <source>
        <dbReference type="Proteomes" id="UP001327459"/>
    </source>
</evidence>
<dbReference type="Gene3D" id="3.30.70.60">
    <property type="match status" value="1"/>
</dbReference>